<dbReference type="RefSeq" id="WP_194111807.1">
    <property type="nucleotide sequence ID" value="NZ_JADFFL010000004.1"/>
</dbReference>
<proteinExistence type="predicted"/>
<comment type="caution">
    <text evidence="2">The sequence shown here is derived from an EMBL/GenBank/DDBJ whole genome shotgun (WGS) entry which is preliminary data.</text>
</comment>
<dbReference type="AlphaFoldDB" id="A0A929KWR2"/>
<sequence>MSLRTIYLLAMLLVSISAAKAQDNYKDTVDQKIKWYSKKNASSVLFAHIDKTIYVNNETIWFAAYLLVPDSNLLKHQVISVGLVNNNTQKLVVEAKYPMRAFAHGNLLVPDTVAPGNYSFVAFTNLKVNGQPALRFIQPVTIKTPVQPPFTINVTLDTLYKDPLNTRLILTARDPNGLLEGAKLNFTLGKDKKTRFVAEAKTNVLGSHTLLIPKSYINNDQHNLEIQVKADRKVKTIHFDIPVKKQVNDVKFYPEGGRLVAGLTSRIGWEVKTPAGTPIRAAAILYADKRAVDTIETDSYGMGIFSLTPMPGKHYTAKLIRIKNDDAVYQLPPAMASGVTINMPNAIVDDTLKLGIKSAVAGKYILMIHNYSKIGASVTLNVNKVGNAIKLGLPNVARGLNTITVLDDKFRPAAERMFFAHYDKRSAVKIGVSDMQPGLRQLMTIKLRLDPGKTDATKALVSVAAVHDDRLAIKKENNIENYFYLQKNISDLPVKEHVMGRQALDKSYLNNLLLIRGWTKYNWPDMLNTVAADTVKTLDEVLFYGNIADPDQDHLSHKKLVGVNLFKDSSYVSKLKADINGDFKLSGSQIFAKRKDDRIWLTGDNNTVLYRIKLTDPFIGIQKEIAKNIEPGLFDPPVSKNTEEFVFAGLKRTTNLRTVVIKGAPKKSYGANDCGDYVCRFNILNCPNHPFESDNRPPVGGELIRDPGAGGLISYERCGIAINKEHMEADGMLIFRGVFNGKEHYGADYKKLDPLDDDFLSTVLWKHDIMLSTDSDTELSFYTSDITGKFRIVVQGVTDKDVVYSEAIFNVKKKEIAK</sequence>
<evidence type="ECO:0000313" key="2">
    <source>
        <dbReference type="EMBL" id="MBE9662592.1"/>
    </source>
</evidence>
<dbReference type="EMBL" id="JADFFL010000004">
    <property type="protein sequence ID" value="MBE9662592.1"/>
    <property type="molecule type" value="Genomic_DNA"/>
</dbReference>
<keyword evidence="3" id="KW-1185">Reference proteome</keyword>
<feature type="signal peptide" evidence="1">
    <location>
        <begin position="1"/>
        <end position="21"/>
    </location>
</feature>
<keyword evidence="1" id="KW-0732">Signal</keyword>
<evidence type="ECO:0008006" key="4">
    <source>
        <dbReference type="Google" id="ProtNLM"/>
    </source>
</evidence>
<accession>A0A929KWR2</accession>
<evidence type="ECO:0000313" key="3">
    <source>
        <dbReference type="Proteomes" id="UP000622475"/>
    </source>
</evidence>
<feature type="chain" id="PRO_5037297296" description="MG2 domain-containing protein" evidence="1">
    <location>
        <begin position="22"/>
        <end position="818"/>
    </location>
</feature>
<organism evidence="2 3">
    <name type="scientific">Mucilaginibacter myungsuensis</name>
    <dbReference type="NCBI Taxonomy" id="649104"/>
    <lineage>
        <taxon>Bacteria</taxon>
        <taxon>Pseudomonadati</taxon>
        <taxon>Bacteroidota</taxon>
        <taxon>Sphingobacteriia</taxon>
        <taxon>Sphingobacteriales</taxon>
        <taxon>Sphingobacteriaceae</taxon>
        <taxon>Mucilaginibacter</taxon>
    </lineage>
</organism>
<protein>
    <recommendedName>
        <fullName evidence="4">MG2 domain-containing protein</fullName>
    </recommendedName>
</protein>
<dbReference type="Proteomes" id="UP000622475">
    <property type="component" value="Unassembled WGS sequence"/>
</dbReference>
<evidence type="ECO:0000256" key="1">
    <source>
        <dbReference type="SAM" id="SignalP"/>
    </source>
</evidence>
<reference evidence="2" key="1">
    <citation type="submission" date="2020-10" db="EMBL/GenBank/DDBJ databases">
        <title>Mucilaginibacter mali sp. nov., isolated from rhizosphere soil of apple orchard.</title>
        <authorList>
            <person name="Lee J.-S."/>
            <person name="Kim H.S."/>
            <person name="Kim J.-S."/>
        </authorList>
    </citation>
    <scope>NUCLEOTIDE SEQUENCE</scope>
    <source>
        <strain evidence="2">KCTC 22746</strain>
    </source>
</reference>
<name>A0A929KWR2_9SPHI</name>
<gene>
    <name evidence="2" type="ORF">IRJ16_11925</name>
</gene>